<protein>
    <submittedName>
        <fullName evidence="1">Uncharacterized protein</fullName>
    </submittedName>
</protein>
<accession>A0A0P1AW61</accession>
<sequence length="69" mass="7785">MSGYSFSCVTRGVGVSMRRKTAIMERGLPHEANLLNFVWQLSASFSKRSIRHAENGAILWQKILDTNLC</sequence>
<dbReference type="GeneID" id="36396332"/>
<evidence type="ECO:0000313" key="1">
    <source>
        <dbReference type="EMBL" id="CEG44954.1"/>
    </source>
</evidence>
<organism evidence="1 2">
    <name type="scientific">Plasmopara halstedii</name>
    <name type="common">Downy mildew of sunflower</name>
    <dbReference type="NCBI Taxonomy" id="4781"/>
    <lineage>
        <taxon>Eukaryota</taxon>
        <taxon>Sar</taxon>
        <taxon>Stramenopiles</taxon>
        <taxon>Oomycota</taxon>
        <taxon>Peronosporomycetes</taxon>
        <taxon>Peronosporales</taxon>
        <taxon>Peronosporaceae</taxon>
        <taxon>Plasmopara</taxon>
    </lineage>
</organism>
<dbReference type="AlphaFoldDB" id="A0A0P1AW61"/>
<dbReference type="Proteomes" id="UP000054928">
    <property type="component" value="Unassembled WGS sequence"/>
</dbReference>
<evidence type="ECO:0000313" key="2">
    <source>
        <dbReference type="Proteomes" id="UP000054928"/>
    </source>
</evidence>
<name>A0A0P1AW61_PLAHL</name>
<dbReference type="EMBL" id="CCYD01001336">
    <property type="protein sequence ID" value="CEG44954.1"/>
    <property type="molecule type" value="Genomic_DNA"/>
</dbReference>
<dbReference type="RefSeq" id="XP_024581323.1">
    <property type="nucleotide sequence ID" value="XM_024731112.1"/>
</dbReference>
<proteinExistence type="predicted"/>
<keyword evidence="2" id="KW-1185">Reference proteome</keyword>
<reference evidence="2" key="1">
    <citation type="submission" date="2014-09" db="EMBL/GenBank/DDBJ databases">
        <authorList>
            <person name="Sharma Rahul"/>
            <person name="Thines Marco"/>
        </authorList>
    </citation>
    <scope>NUCLEOTIDE SEQUENCE [LARGE SCALE GENOMIC DNA]</scope>
</reference>